<gene>
    <name evidence="2" type="ORF">NE686_17795</name>
</gene>
<dbReference type="Gene3D" id="3.30.160.250">
    <property type="match status" value="1"/>
</dbReference>
<name>A0ABT1SEP8_9FIRM</name>
<accession>A0ABT1SEP8</accession>
<keyword evidence="3" id="KW-1185">Reference proteome</keyword>
<dbReference type="InterPro" id="IPR031807">
    <property type="entry name" value="HicB-like"/>
</dbReference>
<sequence length="133" mass="15035">MKKVYPIILTPGEYGYTVTVPDLEINTQGTDVIDAIDMARDAIGLWGITEEDLGRKIPEPKTISMDLIAHYSDEIVTLIDIDFIDYRKAIDRKTVRKNVTLPSWLNEAAEKEGINFSQVLQEALKEKLKLNNA</sequence>
<feature type="domain" description="HicB-like antitoxin of toxin-antitoxin system" evidence="1">
    <location>
        <begin position="5"/>
        <end position="107"/>
    </location>
</feature>
<reference evidence="2 3" key="1">
    <citation type="submission" date="2022-06" db="EMBL/GenBank/DDBJ databases">
        <title>Isolation of gut microbiota from human fecal samples.</title>
        <authorList>
            <person name="Pamer E.G."/>
            <person name="Barat B."/>
            <person name="Waligurski E."/>
            <person name="Medina S."/>
            <person name="Paddock L."/>
            <person name="Mostad J."/>
        </authorList>
    </citation>
    <scope>NUCLEOTIDE SEQUENCE [LARGE SCALE GENOMIC DNA]</scope>
    <source>
        <strain evidence="2 3">DFI.7.95</strain>
    </source>
</reference>
<organism evidence="2 3">
    <name type="scientific">Tissierella carlieri</name>
    <dbReference type="NCBI Taxonomy" id="689904"/>
    <lineage>
        <taxon>Bacteria</taxon>
        <taxon>Bacillati</taxon>
        <taxon>Bacillota</taxon>
        <taxon>Tissierellia</taxon>
        <taxon>Tissierellales</taxon>
        <taxon>Tissierellaceae</taxon>
        <taxon>Tissierella</taxon>
    </lineage>
</organism>
<dbReference type="InterPro" id="IPR035069">
    <property type="entry name" value="TTHA1013/TTHA0281-like"/>
</dbReference>
<protein>
    <submittedName>
        <fullName evidence="2">Type II toxin-antitoxin system HicB family antitoxin</fullName>
    </submittedName>
</protein>
<dbReference type="EMBL" id="JANGAC010000017">
    <property type="protein sequence ID" value="MCQ4924958.1"/>
    <property type="molecule type" value="Genomic_DNA"/>
</dbReference>
<dbReference type="RefSeq" id="WP_256312549.1">
    <property type="nucleotide sequence ID" value="NZ_JANGAC010000017.1"/>
</dbReference>
<evidence type="ECO:0000313" key="2">
    <source>
        <dbReference type="EMBL" id="MCQ4924958.1"/>
    </source>
</evidence>
<comment type="caution">
    <text evidence="2">The sequence shown here is derived from an EMBL/GenBank/DDBJ whole genome shotgun (WGS) entry which is preliminary data.</text>
</comment>
<evidence type="ECO:0000313" key="3">
    <source>
        <dbReference type="Proteomes" id="UP001524478"/>
    </source>
</evidence>
<evidence type="ECO:0000259" key="1">
    <source>
        <dbReference type="Pfam" id="PF15919"/>
    </source>
</evidence>
<dbReference type="Proteomes" id="UP001524478">
    <property type="component" value="Unassembled WGS sequence"/>
</dbReference>
<dbReference type="Pfam" id="PF15919">
    <property type="entry name" value="HicB_lk_antitox"/>
    <property type="match status" value="1"/>
</dbReference>
<dbReference type="SUPFAM" id="SSF143100">
    <property type="entry name" value="TTHA1013/TTHA0281-like"/>
    <property type="match status" value="1"/>
</dbReference>
<proteinExistence type="predicted"/>